<feature type="compositionally biased region" description="Basic and acidic residues" evidence="1">
    <location>
        <begin position="417"/>
        <end position="430"/>
    </location>
</feature>
<organism evidence="2">
    <name type="scientific">Chromera velia CCMP2878</name>
    <dbReference type="NCBI Taxonomy" id="1169474"/>
    <lineage>
        <taxon>Eukaryota</taxon>
        <taxon>Sar</taxon>
        <taxon>Alveolata</taxon>
        <taxon>Colpodellida</taxon>
        <taxon>Chromeraceae</taxon>
        <taxon>Chromera</taxon>
    </lineage>
</organism>
<feature type="compositionally biased region" description="Basic and acidic residues" evidence="1">
    <location>
        <begin position="366"/>
        <end position="384"/>
    </location>
</feature>
<feature type="region of interest" description="Disordered" evidence="1">
    <location>
        <begin position="242"/>
        <end position="298"/>
    </location>
</feature>
<protein>
    <submittedName>
        <fullName evidence="2">Uncharacterized protein</fullName>
    </submittedName>
</protein>
<feature type="compositionally biased region" description="Basic and acidic residues" evidence="1">
    <location>
        <begin position="338"/>
        <end position="348"/>
    </location>
</feature>
<evidence type="ECO:0000256" key="1">
    <source>
        <dbReference type="SAM" id="MobiDB-lite"/>
    </source>
</evidence>
<reference evidence="2" key="1">
    <citation type="submission" date="2014-11" db="EMBL/GenBank/DDBJ databases">
        <authorList>
            <person name="Otto D Thomas"/>
            <person name="Naeem Raeece"/>
        </authorList>
    </citation>
    <scope>NUCLEOTIDE SEQUENCE</scope>
</reference>
<dbReference type="VEuPathDB" id="CryptoDB:Cvel_5961"/>
<feature type="compositionally biased region" description="Basic residues" evidence="1">
    <location>
        <begin position="269"/>
        <end position="291"/>
    </location>
</feature>
<dbReference type="AlphaFoldDB" id="A0A0G4H965"/>
<name>A0A0G4H965_9ALVE</name>
<gene>
    <name evidence="2" type="ORF">Cvel_5961</name>
</gene>
<feature type="compositionally biased region" description="Polar residues" evidence="1">
    <location>
        <begin position="388"/>
        <end position="398"/>
    </location>
</feature>
<dbReference type="EMBL" id="CDMZ01002050">
    <property type="protein sequence ID" value="CEM40502.1"/>
    <property type="molecule type" value="Genomic_DNA"/>
</dbReference>
<feature type="compositionally biased region" description="Basic and acidic residues" evidence="1">
    <location>
        <begin position="319"/>
        <end position="331"/>
    </location>
</feature>
<evidence type="ECO:0000313" key="2">
    <source>
        <dbReference type="EMBL" id="CEM40502.1"/>
    </source>
</evidence>
<feature type="region of interest" description="Disordered" evidence="1">
    <location>
        <begin position="319"/>
        <end position="430"/>
    </location>
</feature>
<accession>A0A0G4H965</accession>
<proteinExistence type="predicted"/>
<sequence>MRLVMEMRGLLECSGLGGKGEGIKRVHGKEKEGEAGRETICSFWSPSASHRELSSCSESADEVTGGKSHSGRLSSFGEILSDDLLLSSVLLDCAVLDSAAASSPTSVFLEAKERLNDNCSSSHATLLDPAIGVEKRVGPLSIEVEKKGGAAGEQRKERDELTAYHYHHHQSSLLLLEEERKQPDACGACGEGLRLQAARSGTSRVSGQRGGGIERSWCLLCQGGEGSDSEGSADLLSVGKSSFSLSSPEKKEAADIAVPNDGAESGGRSMRRKKERSKKARRKIDKSRKREARKEDEETDLTVLVSKFNAMESRLALRTQREDYGRAHDDVEGQTQGQEKKKTKKDEQQQQLLQRTKRGGAMHAHACPENERGENRHRDEEGRKVSFHQHQATLTASEESGRNVSAARESGAFAHQQGKEEEEKEKEKEIESLLRKSAKLLVELDRALLASSMGYSIKQMRMPAVASPKNDILLGKPLH</sequence>